<evidence type="ECO:0000313" key="2">
    <source>
        <dbReference type="EMBL" id="CDH45572.1"/>
    </source>
</evidence>
<dbReference type="Proteomes" id="UP000019184">
    <property type="component" value="Unassembled WGS sequence"/>
</dbReference>
<dbReference type="GO" id="GO:0016757">
    <property type="term" value="F:glycosyltransferase activity"/>
    <property type="evidence" value="ECO:0007669"/>
    <property type="project" value="InterPro"/>
</dbReference>
<evidence type="ECO:0000259" key="1">
    <source>
        <dbReference type="Pfam" id="PF00534"/>
    </source>
</evidence>
<dbReference type="RefSeq" id="WP_034433419.1">
    <property type="nucleotide sequence ID" value="NZ_CBTK010000180.1"/>
</dbReference>
<dbReference type="PANTHER" id="PTHR12526:SF635">
    <property type="entry name" value="GLYCOSYL TRANSFERASE GROUP 1"/>
    <property type="match status" value="1"/>
</dbReference>
<dbReference type="CDD" id="cd03801">
    <property type="entry name" value="GT4_PimA-like"/>
    <property type="match status" value="1"/>
</dbReference>
<dbReference type="PANTHER" id="PTHR12526">
    <property type="entry name" value="GLYCOSYLTRANSFERASE"/>
    <property type="match status" value="1"/>
</dbReference>
<dbReference type="EMBL" id="CBTK010000180">
    <property type="protein sequence ID" value="CDH45572.1"/>
    <property type="molecule type" value="Genomic_DNA"/>
</dbReference>
<dbReference type="SUPFAM" id="SSF53756">
    <property type="entry name" value="UDP-Glycosyltransferase/glycogen phosphorylase"/>
    <property type="match status" value="1"/>
</dbReference>
<feature type="domain" description="Glycosyl transferase family 1" evidence="1">
    <location>
        <begin position="178"/>
        <end position="330"/>
    </location>
</feature>
<dbReference type="Gene3D" id="3.40.50.2000">
    <property type="entry name" value="Glycogen Phosphorylase B"/>
    <property type="match status" value="2"/>
</dbReference>
<gene>
    <name evidence="2" type="ORF">BN874_2600002</name>
</gene>
<dbReference type="GO" id="GO:1901135">
    <property type="term" value="P:carbohydrate derivative metabolic process"/>
    <property type="evidence" value="ECO:0007669"/>
    <property type="project" value="UniProtKB-ARBA"/>
</dbReference>
<protein>
    <submittedName>
        <fullName evidence="2">Glycosyl transferase</fullName>
    </submittedName>
</protein>
<dbReference type="AlphaFoldDB" id="A0A7U7GC67"/>
<keyword evidence="3" id="KW-1185">Reference proteome</keyword>
<sequence>MRILIATTQVPFVRGGAEIHAEGLRNALCQAGHAAEIVAIPFKWYPPERIPEHILACRLLDLSESCGMRVDRVIGLRFPAYCIPHPNKLLWILHQYRAAYDLWDSPLGDLIHFPNGQQIREVIHHADRRYIAEAQAIYANSGNVSQRLKHYCGIDSTPLYHPPQHAECFYSGEAHNPLFFPSRINRTKRQDLVIEALAHTQEAVRVQFAGMADDAGYERELRETARRLGVGERIEWLGEISEEEKRDRYAHALGVLYPPLDEDYGYVTLEAMLSARPVITCTDSGGPLEFIRDGENGRVAAPTPQALAQAMDELWQDRALAWRWGEAGREDYAARRISWQTVVSTLTQ</sequence>
<dbReference type="Pfam" id="PF00534">
    <property type="entry name" value="Glycos_transf_1"/>
    <property type="match status" value="1"/>
</dbReference>
<reference evidence="2 3" key="1">
    <citation type="journal article" date="2014" name="ISME J.">
        <title>Candidatus Competibacter-lineage genomes retrieved from metagenomes reveal functional metabolic diversity.</title>
        <authorList>
            <person name="McIlroy S.J."/>
            <person name="Albertsen M."/>
            <person name="Andresen E.K."/>
            <person name="Saunders A.M."/>
            <person name="Kristiansen R."/>
            <person name="Stokholm-Bjerregaard M."/>
            <person name="Nielsen K.L."/>
            <person name="Nielsen P.H."/>
        </authorList>
    </citation>
    <scope>NUCLEOTIDE SEQUENCE [LARGE SCALE GENOMIC DNA]</scope>
    <source>
        <strain evidence="2 3">Run_B_J11</strain>
    </source>
</reference>
<proteinExistence type="predicted"/>
<dbReference type="OrthoDB" id="9802525at2"/>
<comment type="caution">
    <text evidence="2">The sequence shown here is derived from an EMBL/GenBank/DDBJ whole genome shotgun (WGS) entry which is preliminary data.</text>
</comment>
<keyword evidence="2" id="KW-0808">Transferase</keyword>
<dbReference type="InterPro" id="IPR001296">
    <property type="entry name" value="Glyco_trans_1"/>
</dbReference>
<evidence type="ECO:0000313" key="3">
    <source>
        <dbReference type="Proteomes" id="UP000019184"/>
    </source>
</evidence>
<accession>A0A7U7GC67</accession>
<name>A0A7U7GC67_9GAMM</name>
<organism evidence="2 3">
    <name type="scientific">Candidatus Contendobacter odensis Run_B_J11</name>
    <dbReference type="NCBI Taxonomy" id="1400861"/>
    <lineage>
        <taxon>Bacteria</taxon>
        <taxon>Pseudomonadati</taxon>
        <taxon>Pseudomonadota</taxon>
        <taxon>Gammaproteobacteria</taxon>
        <taxon>Candidatus Competibacteraceae</taxon>
        <taxon>Candidatus Contendibacter</taxon>
    </lineage>
</organism>